<dbReference type="InterPro" id="IPR001980">
    <property type="entry name" value="PPAT"/>
</dbReference>
<comment type="subunit">
    <text evidence="9">Homohexamer.</text>
</comment>
<feature type="binding site" evidence="9">
    <location>
        <position position="10"/>
    </location>
    <ligand>
        <name>substrate</name>
    </ligand>
</feature>
<dbReference type="GO" id="GO:0005737">
    <property type="term" value="C:cytoplasm"/>
    <property type="evidence" value="ECO:0007669"/>
    <property type="project" value="UniProtKB-SubCell"/>
</dbReference>
<evidence type="ECO:0000256" key="2">
    <source>
        <dbReference type="ARBA" id="ARBA00022679"/>
    </source>
</evidence>
<evidence type="ECO:0000256" key="4">
    <source>
        <dbReference type="ARBA" id="ARBA00022741"/>
    </source>
</evidence>
<dbReference type="OrthoDB" id="9806661at2"/>
<keyword evidence="6 9" id="KW-0460">Magnesium</keyword>
<evidence type="ECO:0000256" key="7">
    <source>
        <dbReference type="ARBA" id="ARBA00022993"/>
    </source>
</evidence>
<dbReference type="UniPathway" id="UPA00241">
    <property type="reaction ID" value="UER00355"/>
</dbReference>
<comment type="cofactor">
    <cofactor evidence="9">
        <name>Mg(2+)</name>
        <dbReference type="ChEBI" id="CHEBI:18420"/>
    </cofactor>
</comment>
<reference evidence="11 12" key="1">
    <citation type="submission" date="2016-10" db="EMBL/GenBank/DDBJ databases">
        <authorList>
            <person name="de Groot N.N."/>
        </authorList>
    </citation>
    <scope>NUCLEOTIDE SEQUENCE [LARGE SCALE GENOMIC DNA]</scope>
    <source>
        <strain evidence="11 12">DSM 8423</strain>
    </source>
</reference>
<dbReference type="NCBIfam" id="TIGR01510">
    <property type="entry name" value="coaD_prev_kdtB"/>
    <property type="match status" value="1"/>
</dbReference>
<dbReference type="GO" id="GO:0005524">
    <property type="term" value="F:ATP binding"/>
    <property type="evidence" value="ECO:0007669"/>
    <property type="project" value="UniProtKB-KW"/>
</dbReference>
<keyword evidence="5 9" id="KW-0067">ATP-binding</keyword>
<dbReference type="RefSeq" id="WP_093884336.1">
    <property type="nucleotide sequence ID" value="NZ_FOBS01000026.1"/>
</dbReference>
<comment type="subcellular location">
    <subcellularLocation>
        <location evidence="9">Cytoplasm</location>
    </subcellularLocation>
</comment>
<gene>
    <name evidence="9" type="primary">coaD</name>
    <name evidence="11" type="ORF">SAMN04489760_12629</name>
</gene>
<accession>A0A1H7ZRH8</accession>
<comment type="similarity">
    <text evidence="9">Belongs to the bacterial CoaD family.</text>
</comment>
<evidence type="ECO:0000256" key="6">
    <source>
        <dbReference type="ARBA" id="ARBA00022842"/>
    </source>
</evidence>
<keyword evidence="3 9" id="KW-0548">Nucleotidyltransferase</keyword>
<feature type="binding site" evidence="9">
    <location>
        <begin position="89"/>
        <end position="91"/>
    </location>
    <ligand>
        <name>ATP</name>
        <dbReference type="ChEBI" id="CHEBI:30616"/>
    </ligand>
</feature>
<dbReference type="HAMAP" id="MF_00151">
    <property type="entry name" value="PPAT_bact"/>
    <property type="match status" value="1"/>
</dbReference>
<dbReference type="InterPro" id="IPR004821">
    <property type="entry name" value="Cyt_trans-like"/>
</dbReference>
<feature type="binding site" evidence="9">
    <location>
        <position position="88"/>
    </location>
    <ligand>
        <name>substrate</name>
    </ligand>
</feature>
<evidence type="ECO:0000256" key="1">
    <source>
        <dbReference type="ARBA" id="ARBA00022490"/>
    </source>
</evidence>
<dbReference type="PRINTS" id="PR01020">
    <property type="entry name" value="LPSBIOSNTHSS"/>
</dbReference>
<organism evidence="11 12">
    <name type="scientific">Syntrophus gentianae</name>
    <dbReference type="NCBI Taxonomy" id="43775"/>
    <lineage>
        <taxon>Bacteria</taxon>
        <taxon>Pseudomonadati</taxon>
        <taxon>Thermodesulfobacteriota</taxon>
        <taxon>Syntrophia</taxon>
        <taxon>Syntrophales</taxon>
        <taxon>Syntrophaceae</taxon>
        <taxon>Syntrophus</taxon>
    </lineage>
</organism>
<dbReference type="EC" id="2.7.7.3" evidence="9"/>
<evidence type="ECO:0000256" key="3">
    <source>
        <dbReference type="ARBA" id="ARBA00022695"/>
    </source>
</evidence>
<evidence type="ECO:0000313" key="12">
    <source>
        <dbReference type="Proteomes" id="UP000198744"/>
    </source>
</evidence>
<dbReference type="GO" id="GO:0004595">
    <property type="term" value="F:pantetheine-phosphate adenylyltransferase activity"/>
    <property type="evidence" value="ECO:0007669"/>
    <property type="project" value="UniProtKB-UniRule"/>
</dbReference>
<dbReference type="NCBIfam" id="TIGR00125">
    <property type="entry name" value="cyt_tran_rel"/>
    <property type="match status" value="1"/>
</dbReference>
<evidence type="ECO:0000259" key="10">
    <source>
        <dbReference type="Pfam" id="PF01467"/>
    </source>
</evidence>
<feature type="binding site" evidence="9">
    <location>
        <position position="42"/>
    </location>
    <ligand>
        <name>substrate</name>
    </ligand>
</feature>
<dbReference type="CDD" id="cd02163">
    <property type="entry name" value="PPAT"/>
    <property type="match status" value="1"/>
</dbReference>
<keyword evidence="4 9" id="KW-0547">Nucleotide-binding</keyword>
<keyword evidence="2 9" id="KW-0808">Transferase</keyword>
<dbReference type="AlphaFoldDB" id="A0A1H7ZRH8"/>
<protein>
    <recommendedName>
        <fullName evidence="9">Phosphopantetheine adenylyltransferase</fullName>
        <ecNumber evidence="9">2.7.7.3</ecNumber>
    </recommendedName>
    <alternativeName>
        <fullName evidence="9">Dephospho-CoA pyrophosphorylase</fullName>
    </alternativeName>
    <alternativeName>
        <fullName evidence="9">Pantetheine-phosphate adenylyltransferase</fullName>
        <shortName evidence="9">PPAT</shortName>
    </alternativeName>
</protein>
<comment type="pathway">
    <text evidence="9">Cofactor biosynthesis; coenzyme A biosynthesis; CoA from (R)-pantothenate: step 4/5.</text>
</comment>
<feature type="site" description="Transition state stabilizer" evidence="9">
    <location>
        <position position="18"/>
    </location>
</feature>
<dbReference type="Gene3D" id="3.40.50.620">
    <property type="entry name" value="HUPs"/>
    <property type="match status" value="1"/>
</dbReference>
<evidence type="ECO:0000256" key="9">
    <source>
        <dbReference type="HAMAP-Rule" id="MF_00151"/>
    </source>
</evidence>
<dbReference type="Proteomes" id="UP000198744">
    <property type="component" value="Unassembled WGS sequence"/>
</dbReference>
<evidence type="ECO:0000256" key="5">
    <source>
        <dbReference type="ARBA" id="ARBA00022840"/>
    </source>
</evidence>
<feature type="binding site" evidence="9">
    <location>
        <position position="18"/>
    </location>
    <ligand>
        <name>ATP</name>
        <dbReference type="ChEBI" id="CHEBI:30616"/>
    </ligand>
</feature>
<name>A0A1H7ZRH8_9BACT</name>
<keyword evidence="7 9" id="KW-0173">Coenzyme A biosynthesis</keyword>
<sequence>MKKIAVYPGSFDPITNGHLDIIKRGLSMFDEIIVLIAYNVMKTSLFTVEERAAMIKEALHDKKRVRVDSYDGLLVDYVRDAGANIILRGLRAMSEFEYEFQLALMNRRINRSVETVFFMTGYKWFYTSSTIIKEVARLGGSPKGLVPEIVYRKMQEKFPRMNKI</sequence>
<dbReference type="SUPFAM" id="SSF52374">
    <property type="entry name" value="Nucleotidylyl transferase"/>
    <property type="match status" value="1"/>
</dbReference>
<evidence type="ECO:0000313" key="11">
    <source>
        <dbReference type="EMBL" id="SEM61035.1"/>
    </source>
</evidence>
<feature type="domain" description="Cytidyltransferase-like" evidence="10">
    <location>
        <begin position="6"/>
        <end position="134"/>
    </location>
</feature>
<dbReference type="PANTHER" id="PTHR21342:SF1">
    <property type="entry name" value="PHOSPHOPANTETHEINE ADENYLYLTRANSFERASE"/>
    <property type="match status" value="1"/>
</dbReference>
<dbReference type="Pfam" id="PF01467">
    <property type="entry name" value="CTP_transf_like"/>
    <property type="match status" value="1"/>
</dbReference>
<dbReference type="EMBL" id="FOBS01000026">
    <property type="protein sequence ID" value="SEM61035.1"/>
    <property type="molecule type" value="Genomic_DNA"/>
</dbReference>
<dbReference type="InterPro" id="IPR014729">
    <property type="entry name" value="Rossmann-like_a/b/a_fold"/>
</dbReference>
<dbReference type="GO" id="GO:0015937">
    <property type="term" value="P:coenzyme A biosynthetic process"/>
    <property type="evidence" value="ECO:0007669"/>
    <property type="project" value="UniProtKB-UniRule"/>
</dbReference>
<proteinExistence type="inferred from homology"/>
<comment type="catalytic activity">
    <reaction evidence="8 9">
        <text>(R)-4'-phosphopantetheine + ATP + H(+) = 3'-dephospho-CoA + diphosphate</text>
        <dbReference type="Rhea" id="RHEA:19801"/>
        <dbReference type="ChEBI" id="CHEBI:15378"/>
        <dbReference type="ChEBI" id="CHEBI:30616"/>
        <dbReference type="ChEBI" id="CHEBI:33019"/>
        <dbReference type="ChEBI" id="CHEBI:57328"/>
        <dbReference type="ChEBI" id="CHEBI:61723"/>
        <dbReference type="EC" id="2.7.7.3"/>
    </reaction>
</comment>
<dbReference type="PANTHER" id="PTHR21342">
    <property type="entry name" value="PHOSPHOPANTETHEINE ADENYLYLTRANSFERASE"/>
    <property type="match status" value="1"/>
</dbReference>
<comment type="function">
    <text evidence="9">Reversibly transfers an adenylyl group from ATP to 4'-phosphopantetheine, yielding dephospho-CoA (dPCoA) and pyrophosphate.</text>
</comment>
<evidence type="ECO:0000256" key="8">
    <source>
        <dbReference type="ARBA" id="ARBA00029346"/>
    </source>
</evidence>
<keyword evidence="12" id="KW-1185">Reference proteome</keyword>
<keyword evidence="1 9" id="KW-0963">Cytoplasm</keyword>
<feature type="binding site" evidence="9">
    <location>
        <begin position="10"/>
        <end position="11"/>
    </location>
    <ligand>
        <name>ATP</name>
        <dbReference type="ChEBI" id="CHEBI:30616"/>
    </ligand>
</feature>
<dbReference type="STRING" id="43775.SAMN04489760_12629"/>
<feature type="binding site" evidence="9">
    <location>
        <begin position="124"/>
        <end position="130"/>
    </location>
    <ligand>
        <name>ATP</name>
        <dbReference type="ChEBI" id="CHEBI:30616"/>
    </ligand>
</feature>
<feature type="binding site" evidence="9">
    <location>
        <position position="74"/>
    </location>
    <ligand>
        <name>substrate</name>
    </ligand>
</feature>
<feature type="binding site" evidence="9">
    <location>
        <position position="99"/>
    </location>
    <ligand>
        <name>ATP</name>
        <dbReference type="ChEBI" id="CHEBI:30616"/>
    </ligand>
</feature>